<sequence>MPDDEKRRFAEALEHWAEAVDAIRARDRAEAIAKIEELRSMHLMRAFHTSPLWEHYAWKRRGQG</sequence>
<proteinExistence type="predicted"/>
<dbReference type="AlphaFoldDB" id="A0A1H9Q4D1"/>
<organism evidence="1 2">
    <name type="scientific">Pseudomonas soli</name>
    <dbReference type="NCBI Taxonomy" id="1306993"/>
    <lineage>
        <taxon>Bacteria</taxon>
        <taxon>Pseudomonadati</taxon>
        <taxon>Pseudomonadota</taxon>
        <taxon>Gammaproteobacteria</taxon>
        <taxon>Pseudomonadales</taxon>
        <taxon>Pseudomonadaceae</taxon>
        <taxon>Pseudomonas</taxon>
    </lineage>
</organism>
<reference evidence="1 2" key="1">
    <citation type="submission" date="2016-10" db="EMBL/GenBank/DDBJ databases">
        <authorList>
            <person name="de Groot N.N."/>
        </authorList>
    </citation>
    <scope>NUCLEOTIDE SEQUENCE [LARGE SCALE GENOMIC DNA]</scope>
    <source>
        <strain evidence="1 2">LMG 27941</strain>
    </source>
</reference>
<name>A0A1H9Q4D1_9PSED</name>
<dbReference type="KEGG" id="pmos:O165_010595"/>
<dbReference type="RefSeq" id="WP_023628575.1">
    <property type="nucleotide sequence ID" value="NZ_CP009365.1"/>
</dbReference>
<accession>A0A1H9Q4D1</accession>
<evidence type="ECO:0000313" key="2">
    <source>
        <dbReference type="Proteomes" id="UP000199221"/>
    </source>
</evidence>
<gene>
    <name evidence="1" type="ORF">SAMN05216230_10996</name>
</gene>
<dbReference type="Proteomes" id="UP000199221">
    <property type="component" value="Unassembled WGS sequence"/>
</dbReference>
<dbReference type="EMBL" id="FOEQ01000009">
    <property type="protein sequence ID" value="SER55252.1"/>
    <property type="molecule type" value="Genomic_DNA"/>
</dbReference>
<protein>
    <submittedName>
        <fullName evidence="1">Uncharacterized protein</fullName>
    </submittedName>
</protein>
<evidence type="ECO:0000313" key="1">
    <source>
        <dbReference type="EMBL" id="SER55252.1"/>
    </source>
</evidence>